<dbReference type="GO" id="GO:0005739">
    <property type="term" value="C:mitochondrion"/>
    <property type="evidence" value="ECO:0007669"/>
    <property type="project" value="TreeGrafter"/>
</dbReference>
<dbReference type="InterPro" id="IPR029069">
    <property type="entry name" value="HotDog_dom_sf"/>
</dbReference>
<dbReference type="EMBL" id="KB822719">
    <property type="protein sequence ID" value="ETN42032.1"/>
    <property type="molecule type" value="Genomic_DNA"/>
</dbReference>
<dbReference type="eggNOG" id="ENOG502S5QU">
    <property type="taxonomic scope" value="Eukaryota"/>
</dbReference>
<sequence>MRCMPPAAFRRPASLTCCAYLQAGGRRQLTNAAAIVDELKSRQLPIRIDDMSAGPSQLLRAAVSDFLPPDWSPRQRKFLPIHESSRSLPNGHHLVHFPPLTTEKDLLEDGTDVLHAPDRSWKYRLWAGGNVQYHRSIQLGTANRSLALVERIGDVKVRDSKVFVQIQRAIVENESSGATWGAPKADEAAARLRSIAFPDTGRHTDNSRDTRQLYARENRWLCFTQNKPTNPPPPFNPPTKEPFYTATLTPTPSLLFRFSALTFNAHAIHIDAEYTKSIYGLPERLVQGPLTLVLMLEVARRATGALYETMSASGAGTGSKQESYYVDAIDYKNHAPLYVNEEITVACAWPEDLDSTAAAAAPRMSVWIQKSHPQMGEPTVCASGTVPLRRLPMKT</sequence>
<dbReference type="OrthoDB" id="3257538at2759"/>
<name>W2S019_CYPE1</name>
<dbReference type="HOGENOM" id="CLU_028690_1_0_1"/>
<dbReference type="AlphaFoldDB" id="W2S019"/>
<dbReference type="FunCoup" id="W2S019">
    <property type="interactions" value="42"/>
</dbReference>
<dbReference type="InterPro" id="IPR052741">
    <property type="entry name" value="Mitochondrial_HTD2"/>
</dbReference>
<gene>
    <name evidence="1" type="ORF">HMPREF1541_03971</name>
</gene>
<evidence type="ECO:0008006" key="3">
    <source>
        <dbReference type="Google" id="ProtNLM"/>
    </source>
</evidence>
<organism evidence="1 2">
    <name type="scientific">Cyphellophora europaea (strain CBS 101466)</name>
    <name type="common">Phialophora europaea</name>
    <dbReference type="NCBI Taxonomy" id="1220924"/>
    <lineage>
        <taxon>Eukaryota</taxon>
        <taxon>Fungi</taxon>
        <taxon>Dikarya</taxon>
        <taxon>Ascomycota</taxon>
        <taxon>Pezizomycotina</taxon>
        <taxon>Eurotiomycetes</taxon>
        <taxon>Chaetothyriomycetidae</taxon>
        <taxon>Chaetothyriales</taxon>
        <taxon>Cyphellophoraceae</taxon>
        <taxon>Cyphellophora</taxon>
    </lineage>
</organism>
<dbReference type="RefSeq" id="XP_008716541.1">
    <property type="nucleotide sequence ID" value="XM_008718319.1"/>
</dbReference>
<proteinExistence type="predicted"/>
<evidence type="ECO:0000313" key="2">
    <source>
        <dbReference type="Proteomes" id="UP000030752"/>
    </source>
</evidence>
<dbReference type="Proteomes" id="UP000030752">
    <property type="component" value="Unassembled WGS sequence"/>
</dbReference>
<evidence type="ECO:0000313" key="1">
    <source>
        <dbReference type="EMBL" id="ETN42032.1"/>
    </source>
</evidence>
<protein>
    <recommendedName>
        <fullName evidence="3">MaoC-like domain-containing protein</fullName>
    </recommendedName>
</protein>
<dbReference type="STRING" id="1220924.W2S019"/>
<keyword evidence="2" id="KW-1185">Reference proteome</keyword>
<reference evidence="1 2" key="1">
    <citation type="submission" date="2013-03" db="EMBL/GenBank/DDBJ databases">
        <title>The Genome Sequence of Phialophora europaea CBS 101466.</title>
        <authorList>
            <consortium name="The Broad Institute Genomics Platform"/>
            <person name="Cuomo C."/>
            <person name="de Hoog S."/>
            <person name="Gorbushina A."/>
            <person name="Walker B."/>
            <person name="Young S.K."/>
            <person name="Zeng Q."/>
            <person name="Gargeya S."/>
            <person name="Fitzgerald M."/>
            <person name="Haas B."/>
            <person name="Abouelleil A."/>
            <person name="Allen A.W."/>
            <person name="Alvarado L."/>
            <person name="Arachchi H.M."/>
            <person name="Berlin A.M."/>
            <person name="Chapman S.B."/>
            <person name="Gainer-Dewar J."/>
            <person name="Goldberg J."/>
            <person name="Griggs A."/>
            <person name="Gujja S."/>
            <person name="Hansen M."/>
            <person name="Howarth C."/>
            <person name="Imamovic A."/>
            <person name="Ireland A."/>
            <person name="Larimer J."/>
            <person name="McCowan C."/>
            <person name="Murphy C."/>
            <person name="Pearson M."/>
            <person name="Poon T.W."/>
            <person name="Priest M."/>
            <person name="Roberts A."/>
            <person name="Saif S."/>
            <person name="Shea T."/>
            <person name="Sisk P."/>
            <person name="Sykes S."/>
            <person name="Wortman J."/>
            <person name="Nusbaum C."/>
            <person name="Birren B."/>
        </authorList>
    </citation>
    <scope>NUCLEOTIDE SEQUENCE [LARGE SCALE GENOMIC DNA]</scope>
    <source>
        <strain evidence="1 2">CBS 101466</strain>
    </source>
</reference>
<dbReference type="InParanoid" id="W2S019"/>
<dbReference type="GO" id="GO:0019171">
    <property type="term" value="F:(3R)-hydroxyacyl-[acyl-carrier-protein] dehydratase activity"/>
    <property type="evidence" value="ECO:0007669"/>
    <property type="project" value="TreeGrafter"/>
</dbReference>
<dbReference type="GeneID" id="19971310"/>
<dbReference type="PANTHER" id="PTHR28152:SF1">
    <property type="entry name" value="HYDROXYACYL-THIOESTER DEHYDRATASE TYPE 2, MITOCHONDRIAL"/>
    <property type="match status" value="1"/>
</dbReference>
<dbReference type="SUPFAM" id="SSF54637">
    <property type="entry name" value="Thioesterase/thiol ester dehydrase-isomerase"/>
    <property type="match status" value="1"/>
</dbReference>
<dbReference type="Gene3D" id="3.10.129.10">
    <property type="entry name" value="Hotdog Thioesterase"/>
    <property type="match status" value="1"/>
</dbReference>
<dbReference type="VEuPathDB" id="FungiDB:HMPREF1541_03971"/>
<dbReference type="PANTHER" id="PTHR28152">
    <property type="entry name" value="HYDROXYACYL-THIOESTER DEHYDRATASE TYPE 2, MITOCHONDRIAL"/>
    <property type="match status" value="1"/>
</dbReference>
<accession>W2S019</accession>